<accession>A0ABV2HG33</accession>
<reference evidence="1 2" key="1">
    <citation type="submission" date="2024-06" db="EMBL/GenBank/DDBJ databases">
        <title>Genomic Encyclopedia of Type Strains, Phase IV (KMG-IV): sequencing the most valuable type-strain genomes for metagenomic binning, comparative biology and taxonomic classification.</title>
        <authorList>
            <person name="Goeker M."/>
        </authorList>
    </citation>
    <scope>NUCLEOTIDE SEQUENCE [LARGE SCALE GENOMIC DNA]</scope>
    <source>
        <strain evidence="1 2">DSM 23649</strain>
    </source>
</reference>
<protein>
    <submittedName>
        <fullName evidence="1">Uncharacterized protein</fullName>
    </submittedName>
</protein>
<organism evidence="1 2">
    <name type="scientific">Bartonella silvatica</name>
    <dbReference type="NCBI Taxonomy" id="357760"/>
    <lineage>
        <taxon>Bacteria</taxon>
        <taxon>Pseudomonadati</taxon>
        <taxon>Pseudomonadota</taxon>
        <taxon>Alphaproteobacteria</taxon>
        <taxon>Hyphomicrobiales</taxon>
        <taxon>Bartonellaceae</taxon>
        <taxon>Bartonella</taxon>
    </lineage>
</organism>
<evidence type="ECO:0000313" key="1">
    <source>
        <dbReference type="EMBL" id="MET3589490.1"/>
    </source>
</evidence>
<name>A0ABV2HG33_9HYPH</name>
<evidence type="ECO:0000313" key="2">
    <source>
        <dbReference type="Proteomes" id="UP001549086"/>
    </source>
</evidence>
<comment type="caution">
    <text evidence="1">The sequence shown here is derived from an EMBL/GenBank/DDBJ whole genome shotgun (WGS) entry which is preliminary data.</text>
</comment>
<sequence length="38" mass="4364">MYLYNISLDVIKSVERAETKIRDRAGGLPQKQKIKGML</sequence>
<dbReference type="Proteomes" id="UP001549086">
    <property type="component" value="Unassembled WGS sequence"/>
</dbReference>
<proteinExistence type="predicted"/>
<dbReference type="EMBL" id="JBEPLI010000003">
    <property type="protein sequence ID" value="MET3589490.1"/>
    <property type="molecule type" value="Genomic_DNA"/>
</dbReference>
<keyword evidence="2" id="KW-1185">Reference proteome</keyword>
<gene>
    <name evidence="1" type="ORF">ABID23_000572</name>
</gene>